<dbReference type="RefSeq" id="WP_005628883.1">
    <property type="nucleotide sequence ID" value="NZ_AMRA01000085.1"/>
</dbReference>
<dbReference type="STRING" id="1122247.GCA_000379865_01626"/>
<proteinExistence type="predicted"/>
<sequence>MKFGVNDEGKFDYTDGFGDRLVVRKFSNGQVLIGGTNGIAGIEIVLHQDAVAALMEYLKREVGTELGWEPEHPSLLDDLDEGRPTAMDLWRQGLGPRPGTKPGYWG</sequence>
<evidence type="ECO:0000313" key="2">
    <source>
        <dbReference type="Proteomes" id="UP000006265"/>
    </source>
</evidence>
<gene>
    <name evidence="1" type="ORF">C731_2979</name>
</gene>
<accession>K5BFA0</accession>
<dbReference type="EMBL" id="AMRA01000085">
    <property type="protein sequence ID" value="EKF22976.1"/>
    <property type="molecule type" value="Genomic_DNA"/>
</dbReference>
<name>K5BFA0_MYCHD</name>
<keyword evidence="2" id="KW-1185">Reference proteome</keyword>
<comment type="caution">
    <text evidence="1">The sequence shown here is derived from an EMBL/GenBank/DDBJ whole genome shotgun (WGS) entry which is preliminary data.</text>
</comment>
<evidence type="ECO:0000313" key="1">
    <source>
        <dbReference type="EMBL" id="EKF22976.1"/>
    </source>
</evidence>
<protein>
    <submittedName>
        <fullName evidence="1">Uncharacterized protein</fullName>
    </submittedName>
</protein>
<dbReference type="AlphaFoldDB" id="K5BFA0"/>
<dbReference type="Proteomes" id="UP000006265">
    <property type="component" value="Unassembled WGS sequence"/>
</dbReference>
<organism evidence="1 2">
    <name type="scientific">Mycolicibacterium hassiacum (strain DSM 44199 / CIP 105218 / JCM 12690 / 3849)</name>
    <name type="common">Mycobacterium hassiacum</name>
    <dbReference type="NCBI Taxonomy" id="1122247"/>
    <lineage>
        <taxon>Bacteria</taxon>
        <taxon>Bacillati</taxon>
        <taxon>Actinomycetota</taxon>
        <taxon>Actinomycetes</taxon>
        <taxon>Mycobacteriales</taxon>
        <taxon>Mycobacteriaceae</taxon>
        <taxon>Mycolicibacterium</taxon>
    </lineage>
</organism>
<dbReference type="PATRIC" id="fig|1122247.3.peg.2857"/>
<reference evidence="1 2" key="1">
    <citation type="journal article" date="2012" name="J. Bacteriol.">
        <title>Genome sequence of Mycobacterium hassiacum DSM 44199, a rare source of heat-stable mycobacterial proteins.</title>
        <authorList>
            <person name="Tiago I."/>
            <person name="Maranha A."/>
            <person name="Mendes V."/>
            <person name="Alarico S."/>
            <person name="Moynihan P.J."/>
            <person name="Clarke A.J."/>
            <person name="Macedo-Ribeiro S."/>
            <person name="Pereira P.J."/>
            <person name="Empadinhas N."/>
        </authorList>
    </citation>
    <scope>NUCLEOTIDE SEQUENCE [LARGE SCALE GENOMIC DNA]</scope>
    <source>
        <strain evidence="2">DSM 44199 / CIP 105218 / JCM 12690 / 3849</strain>
    </source>
</reference>